<dbReference type="Proteomes" id="UP001430848">
    <property type="component" value="Unassembled WGS sequence"/>
</dbReference>
<comment type="caution">
    <text evidence="3">The sequence shown here is derived from an EMBL/GenBank/DDBJ whole genome shotgun (WGS) entry which is preliminary data.</text>
</comment>
<keyword evidence="4" id="KW-1185">Reference proteome</keyword>
<dbReference type="InterPro" id="IPR002937">
    <property type="entry name" value="Amino_oxidase"/>
</dbReference>
<gene>
    <name evidence="3" type="ORF">SLS63_013410</name>
</gene>
<dbReference type="SUPFAM" id="SSF54373">
    <property type="entry name" value="FAD-linked reductases, C-terminal domain"/>
    <property type="match status" value="1"/>
</dbReference>
<protein>
    <recommendedName>
        <fullName evidence="2">Amine oxidase domain-containing protein</fullName>
    </recommendedName>
</protein>
<dbReference type="Gene3D" id="1.10.10.1620">
    <property type="match status" value="1"/>
</dbReference>
<evidence type="ECO:0000256" key="1">
    <source>
        <dbReference type="SAM" id="MobiDB-lite"/>
    </source>
</evidence>
<dbReference type="Gene3D" id="3.90.660.10">
    <property type="match status" value="1"/>
</dbReference>
<dbReference type="InterPro" id="IPR050281">
    <property type="entry name" value="Flavin_monoamine_oxidase"/>
</dbReference>
<dbReference type="EMBL" id="JAKNSF020000178">
    <property type="protein sequence ID" value="KAK7708788.1"/>
    <property type="molecule type" value="Genomic_DNA"/>
</dbReference>
<dbReference type="InterPro" id="IPR036188">
    <property type="entry name" value="FAD/NAD-bd_sf"/>
</dbReference>
<name>A0ABR1NNK8_DIAER</name>
<evidence type="ECO:0000313" key="3">
    <source>
        <dbReference type="EMBL" id="KAK7708788.1"/>
    </source>
</evidence>
<evidence type="ECO:0000259" key="2">
    <source>
        <dbReference type="Pfam" id="PF01593"/>
    </source>
</evidence>
<dbReference type="Pfam" id="PF01593">
    <property type="entry name" value="Amino_oxidase"/>
    <property type="match status" value="1"/>
</dbReference>
<dbReference type="Gene3D" id="3.50.50.60">
    <property type="entry name" value="FAD/NAD(P)-binding domain"/>
    <property type="match status" value="1"/>
</dbReference>
<dbReference type="PANTHER" id="PTHR10742:SF342">
    <property type="entry name" value="AMINE OXIDASE"/>
    <property type="match status" value="1"/>
</dbReference>
<evidence type="ECO:0000313" key="4">
    <source>
        <dbReference type="Proteomes" id="UP001430848"/>
    </source>
</evidence>
<reference evidence="3 4" key="1">
    <citation type="submission" date="2024-02" db="EMBL/GenBank/DDBJ databases">
        <title>De novo assembly and annotation of 12 fungi associated with fruit tree decline syndrome in Ontario, Canada.</title>
        <authorList>
            <person name="Sulman M."/>
            <person name="Ellouze W."/>
            <person name="Ilyukhin E."/>
        </authorList>
    </citation>
    <scope>NUCLEOTIDE SEQUENCE [LARGE SCALE GENOMIC DNA]</scope>
    <source>
        <strain evidence="3 4">M169</strain>
    </source>
</reference>
<sequence length="743" mass="83964">MSPKNPNDSYHAQWARYVARHKLQRDLEATAARMDEGFEEIKVGSLPTDSVSALSKLTEPATGGGLIPEHHGRFKVGIVGGGVAGLFTALLLDWLNKELGEKIGEEHLEIDYEILEAAGEDRLGGRLYTHRFSDLDGGVHDYYDVGAMRFPKNNVMERTFRLFKMLGIEEGKLGDRKKADDPPKLVPYSLTDDEQPSYFNDIRRVGDPWKMADPFELNKGVAVCDQIPPHLLDINPGELFEKAINKYLEIVRRGLDKVKDTNPPTPEEEKAFYHMLMLSDRMSARQFLLSTKNPGGIPDGPGYNYSTIEWIETATFGTGWYDQSLTEAVLESLDFNTRKEEKWWCVDGGAQRIAEEMRKKIAKPDAIKFNTQVTAIKSNFKIGDTVSAEMTLKAKDTKTHKEKKDSKYLTVLNSTTLGSMNHMDLSKTGLFWDTKQAIRCLGYGASCKVEMKFKTAWWREAPYNIKNGGLARTDLPLQVCVYPSYNIDDKDEEPNVLLVSYTWGQTAQRLASLIPSSKDDVDAQKELRNVLIHDLTLLHSQGPSDTDSYKKTRERITRDLMEVHGYDWYRDPHMAGAFAFFGPCQFWDLYPAITKPNSFCQLYFIGEAASAHHAWVVGALESVVRALWYMFDCLHQGSKNDARRGANNEGFEPYEKAMKLLEKGPEHPPEHPPEDPLPFYPLPVELPKRCKDAEKKPADQLVDHPELDDKSREVPIKYGAAVVALSMVESTLNHMAKSPQKST</sequence>
<accession>A0ABR1NNK8</accession>
<dbReference type="PANTHER" id="PTHR10742">
    <property type="entry name" value="FLAVIN MONOAMINE OXIDASE"/>
    <property type="match status" value="1"/>
</dbReference>
<dbReference type="SUPFAM" id="SSF51905">
    <property type="entry name" value="FAD/NAD(P)-binding domain"/>
    <property type="match status" value="1"/>
</dbReference>
<organism evidence="3 4">
    <name type="scientific">Diaporthe eres</name>
    <name type="common">Phomopsis oblonga</name>
    <dbReference type="NCBI Taxonomy" id="83184"/>
    <lineage>
        <taxon>Eukaryota</taxon>
        <taxon>Fungi</taxon>
        <taxon>Dikarya</taxon>
        <taxon>Ascomycota</taxon>
        <taxon>Pezizomycotina</taxon>
        <taxon>Sordariomycetes</taxon>
        <taxon>Sordariomycetidae</taxon>
        <taxon>Diaporthales</taxon>
        <taxon>Diaporthaceae</taxon>
        <taxon>Diaporthe</taxon>
        <taxon>Diaporthe eres species complex</taxon>
    </lineage>
</organism>
<feature type="domain" description="Amine oxidase" evidence="2">
    <location>
        <begin position="84"/>
        <end position="625"/>
    </location>
</feature>
<feature type="region of interest" description="Disordered" evidence="1">
    <location>
        <begin position="691"/>
        <end position="710"/>
    </location>
</feature>
<proteinExistence type="predicted"/>